<evidence type="ECO:0000313" key="2">
    <source>
        <dbReference type="Proteomes" id="UP000245207"/>
    </source>
</evidence>
<dbReference type="AlphaFoldDB" id="A0A2U1NS99"/>
<proteinExistence type="predicted"/>
<keyword evidence="2" id="KW-1185">Reference proteome</keyword>
<reference evidence="1 2" key="1">
    <citation type="journal article" date="2018" name="Mol. Plant">
        <title>The genome of Artemisia annua provides insight into the evolution of Asteraceae family and artemisinin biosynthesis.</title>
        <authorList>
            <person name="Shen Q."/>
            <person name="Zhang L."/>
            <person name="Liao Z."/>
            <person name="Wang S."/>
            <person name="Yan T."/>
            <person name="Shi P."/>
            <person name="Liu M."/>
            <person name="Fu X."/>
            <person name="Pan Q."/>
            <person name="Wang Y."/>
            <person name="Lv Z."/>
            <person name="Lu X."/>
            <person name="Zhang F."/>
            <person name="Jiang W."/>
            <person name="Ma Y."/>
            <person name="Chen M."/>
            <person name="Hao X."/>
            <person name="Li L."/>
            <person name="Tang Y."/>
            <person name="Lv G."/>
            <person name="Zhou Y."/>
            <person name="Sun X."/>
            <person name="Brodelius P.E."/>
            <person name="Rose J.K.C."/>
            <person name="Tang K."/>
        </authorList>
    </citation>
    <scope>NUCLEOTIDE SEQUENCE [LARGE SCALE GENOMIC DNA]</scope>
    <source>
        <strain evidence="2">cv. Huhao1</strain>
        <tissue evidence="1">Leaf</tissue>
    </source>
</reference>
<dbReference type="STRING" id="35608.A0A2U1NS99"/>
<organism evidence="1 2">
    <name type="scientific">Artemisia annua</name>
    <name type="common">Sweet wormwood</name>
    <dbReference type="NCBI Taxonomy" id="35608"/>
    <lineage>
        <taxon>Eukaryota</taxon>
        <taxon>Viridiplantae</taxon>
        <taxon>Streptophyta</taxon>
        <taxon>Embryophyta</taxon>
        <taxon>Tracheophyta</taxon>
        <taxon>Spermatophyta</taxon>
        <taxon>Magnoliopsida</taxon>
        <taxon>eudicotyledons</taxon>
        <taxon>Gunneridae</taxon>
        <taxon>Pentapetalae</taxon>
        <taxon>asterids</taxon>
        <taxon>campanulids</taxon>
        <taxon>Asterales</taxon>
        <taxon>Asteraceae</taxon>
        <taxon>Asteroideae</taxon>
        <taxon>Anthemideae</taxon>
        <taxon>Artemisiinae</taxon>
        <taxon>Artemisia</taxon>
    </lineage>
</organism>
<keyword evidence="1" id="KW-0436">Ligase</keyword>
<accession>A0A2U1NS99</accession>
<dbReference type="EMBL" id="PKPP01002279">
    <property type="protein sequence ID" value="PWA76340.1"/>
    <property type="molecule type" value="Genomic_DNA"/>
</dbReference>
<dbReference type="GO" id="GO:0016874">
    <property type="term" value="F:ligase activity"/>
    <property type="evidence" value="ECO:0007669"/>
    <property type="project" value="UniProtKB-KW"/>
</dbReference>
<protein>
    <submittedName>
        <fullName evidence="1">AMP-dependent synthetase/ligase, AMP-binding enzyme C-terminal domain protein</fullName>
    </submittedName>
</protein>
<name>A0A2U1NS99_ARTAN</name>
<sequence length="144" mass="16306">MLIFRLPESFLNHPPNSSKAPTTRYPNEASGQVPMGFVVRRKDSTIDEAQVITFLVKQVEILNAKAEVDELTMEPSTLEIKRRYVLPWSFEGKQSMLPAYMKIPPVLRPSPHFRKKTPKVVHLLPGTPYNQQVGNCYKGGVINS</sequence>
<dbReference type="Proteomes" id="UP000245207">
    <property type="component" value="Unassembled WGS sequence"/>
</dbReference>
<gene>
    <name evidence="1" type="ORF">CTI12_AA235500</name>
</gene>
<evidence type="ECO:0000313" key="1">
    <source>
        <dbReference type="EMBL" id="PWA76340.1"/>
    </source>
</evidence>
<comment type="caution">
    <text evidence="1">The sequence shown here is derived from an EMBL/GenBank/DDBJ whole genome shotgun (WGS) entry which is preliminary data.</text>
</comment>